<dbReference type="HOGENOM" id="CLU_572419_0_0_1"/>
<reference evidence="2 3" key="1">
    <citation type="journal article" date="2012" name="Appl. Environ. Microbiol.">
        <title>Short-read sequencing for genomic analysis of the brown rot fungus Fibroporia radiculosa.</title>
        <authorList>
            <person name="Tang J.D."/>
            <person name="Perkins A.D."/>
            <person name="Sonstegard T.S."/>
            <person name="Schroeder S.G."/>
            <person name="Burgess S.C."/>
            <person name="Diehl S.V."/>
        </authorList>
    </citation>
    <scope>NUCLEOTIDE SEQUENCE [LARGE SCALE GENOMIC DNA]</scope>
    <source>
        <strain evidence="2 3">TFFH 294</strain>
    </source>
</reference>
<name>J4HW64_9APHY</name>
<feature type="region of interest" description="Disordered" evidence="1">
    <location>
        <begin position="1"/>
        <end position="161"/>
    </location>
</feature>
<dbReference type="OrthoDB" id="264917at2759"/>
<feature type="compositionally biased region" description="Low complexity" evidence="1">
    <location>
        <begin position="208"/>
        <end position="224"/>
    </location>
</feature>
<gene>
    <name evidence="2" type="ORF">FIBRA_03782</name>
</gene>
<dbReference type="Proteomes" id="UP000006352">
    <property type="component" value="Unassembled WGS sequence"/>
</dbReference>
<evidence type="ECO:0000256" key="1">
    <source>
        <dbReference type="SAM" id="MobiDB-lite"/>
    </source>
</evidence>
<evidence type="ECO:0000313" key="2">
    <source>
        <dbReference type="EMBL" id="CCM01717.1"/>
    </source>
</evidence>
<feature type="region of interest" description="Disordered" evidence="1">
    <location>
        <begin position="330"/>
        <end position="441"/>
    </location>
</feature>
<sequence length="477" mass="50744">MTPDNAPGPSRLPPRPPPPPAPTEDGCSNSLADVDASPPAEELLNPADGGASPDRLEACCRRDRAEARSPQSPIGHRSSASPPPSRRESLSVVRPLPPPESAHHAPPPRCPPPSPLPTSGPAAIPLSPPGTTTPSRPIPLSGLDPDHSTSQQSRPPRAHDESNMSLLHQLPLLLHCPLCKPSRILVSPITLRCGHTICAEHVLPPSLSSSSLPSSSHTRFSPAPASAPAPAPATATTSSDLRPLSVSRCPIPTCNSAPPVSAFTSAVLHPASTVTYLPAPATPSSGSQTGTPLPSPTCVDVTANKIITLVQDAQAWFTNDRDREHARVPAYAAESDEETDSETDGDVDGVPAPSAEDLTEGLYLDSGAVTAPDSGNIDASLSHNRYSTNPASPNTRQRQRSPSPHPRPRKRRRRLHPRPRSRRDPPAIVRENERRDPQSRFEKELRTELTCEICFGLLLQPTTTPCQHVSSHHQSLP</sequence>
<feature type="compositionally biased region" description="Basic residues" evidence="1">
    <location>
        <begin position="406"/>
        <end position="421"/>
    </location>
</feature>
<feature type="region of interest" description="Disordered" evidence="1">
    <location>
        <begin position="208"/>
        <end position="242"/>
    </location>
</feature>
<protein>
    <recommendedName>
        <fullName evidence="4">Zinc finger RING-type eukaryotic domain-containing protein</fullName>
    </recommendedName>
</protein>
<feature type="compositionally biased region" description="Pro residues" evidence="1">
    <location>
        <begin position="95"/>
        <end position="118"/>
    </location>
</feature>
<feature type="compositionally biased region" description="Acidic residues" evidence="1">
    <location>
        <begin position="334"/>
        <end position="347"/>
    </location>
</feature>
<dbReference type="EMBL" id="HE797046">
    <property type="protein sequence ID" value="CCM01717.1"/>
    <property type="molecule type" value="Genomic_DNA"/>
</dbReference>
<dbReference type="STRING" id="599839.J4HW64"/>
<proteinExistence type="predicted"/>
<dbReference type="RefSeq" id="XP_012181000.1">
    <property type="nucleotide sequence ID" value="XM_012325610.1"/>
</dbReference>
<dbReference type="InterPro" id="IPR013083">
    <property type="entry name" value="Znf_RING/FYVE/PHD"/>
</dbReference>
<feature type="compositionally biased region" description="Pro residues" evidence="1">
    <location>
        <begin position="10"/>
        <end position="22"/>
    </location>
</feature>
<evidence type="ECO:0008006" key="4">
    <source>
        <dbReference type="Google" id="ProtNLM"/>
    </source>
</evidence>
<feature type="compositionally biased region" description="Basic and acidic residues" evidence="1">
    <location>
        <begin position="422"/>
        <end position="441"/>
    </location>
</feature>
<dbReference type="SUPFAM" id="SSF57850">
    <property type="entry name" value="RING/U-box"/>
    <property type="match status" value="1"/>
</dbReference>
<organism evidence="2 3">
    <name type="scientific">Fibroporia radiculosa</name>
    <dbReference type="NCBI Taxonomy" id="599839"/>
    <lineage>
        <taxon>Eukaryota</taxon>
        <taxon>Fungi</taxon>
        <taxon>Dikarya</taxon>
        <taxon>Basidiomycota</taxon>
        <taxon>Agaricomycotina</taxon>
        <taxon>Agaricomycetes</taxon>
        <taxon>Polyporales</taxon>
        <taxon>Fibroporiaceae</taxon>
        <taxon>Fibroporia</taxon>
    </lineage>
</organism>
<dbReference type="AlphaFoldDB" id="J4HW64"/>
<keyword evidence="3" id="KW-1185">Reference proteome</keyword>
<accession>J4HW64</accession>
<dbReference type="Gene3D" id="3.30.40.10">
    <property type="entry name" value="Zinc/RING finger domain, C3HC4 (zinc finger)"/>
    <property type="match status" value="1"/>
</dbReference>
<evidence type="ECO:0000313" key="3">
    <source>
        <dbReference type="Proteomes" id="UP000006352"/>
    </source>
</evidence>
<feature type="compositionally biased region" description="Polar residues" evidence="1">
    <location>
        <begin position="377"/>
        <end position="395"/>
    </location>
</feature>
<feature type="compositionally biased region" description="Basic and acidic residues" evidence="1">
    <location>
        <begin position="54"/>
        <end position="67"/>
    </location>
</feature>
<dbReference type="GeneID" id="24096628"/>
<dbReference type="InParanoid" id="J4HW64"/>